<name>A0ABN2LNB7_9ACTN</name>
<evidence type="ECO:0000313" key="3">
    <source>
        <dbReference type="Proteomes" id="UP001500218"/>
    </source>
</evidence>
<accession>A0ABN2LNB7</accession>
<keyword evidence="3" id="KW-1185">Reference proteome</keyword>
<reference evidence="2 3" key="1">
    <citation type="journal article" date="2019" name="Int. J. Syst. Evol. Microbiol.">
        <title>The Global Catalogue of Microorganisms (GCM) 10K type strain sequencing project: providing services to taxonomists for standard genome sequencing and annotation.</title>
        <authorList>
            <consortium name="The Broad Institute Genomics Platform"/>
            <consortium name="The Broad Institute Genome Sequencing Center for Infectious Disease"/>
            <person name="Wu L."/>
            <person name="Ma J."/>
        </authorList>
    </citation>
    <scope>NUCLEOTIDE SEQUENCE [LARGE SCALE GENOMIC DNA]</scope>
    <source>
        <strain evidence="2 3">JCM 13250</strain>
    </source>
</reference>
<gene>
    <name evidence="2" type="ORF">GCM10009682_15390</name>
</gene>
<feature type="region of interest" description="Disordered" evidence="1">
    <location>
        <begin position="34"/>
        <end position="64"/>
    </location>
</feature>
<dbReference type="EMBL" id="BAAALT010000037">
    <property type="protein sequence ID" value="GAA1794572.1"/>
    <property type="molecule type" value="Genomic_DNA"/>
</dbReference>
<dbReference type="Proteomes" id="UP001500218">
    <property type="component" value="Unassembled WGS sequence"/>
</dbReference>
<organism evidence="2 3">
    <name type="scientific">Luedemannella flava</name>
    <dbReference type="NCBI Taxonomy" id="349316"/>
    <lineage>
        <taxon>Bacteria</taxon>
        <taxon>Bacillati</taxon>
        <taxon>Actinomycetota</taxon>
        <taxon>Actinomycetes</taxon>
        <taxon>Micromonosporales</taxon>
        <taxon>Micromonosporaceae</taxon>
        <taxon>Luedemannella</taxon>
    </lineage>
</organism>
<protein>
    <submittedName>
        <fullName evidence="2">Uncharacterized protein</fullName>
    </submittedName>
</protein>
<sequence length="95" mass="10077">MWLEHRGIGYVAATRCNDDVITIRMGNARVNELSPRCPPRRGAGSPPVLARTAPASTTGPECRSACGGDPAVGTGVLARRSITDPTEIAYYICYA</sequence>
<evidence type="ECO:0000256" key="1">
    <source>
        <dbReference type="SAM" id="MobiDB-lite"/>
    </source>
</evidence>
<comment type="caution">
    <text evidence="2">The sequence shown here is derived from an EMBL/GenBank/DDBJ whole genome shotgun (WGS) entry which is preliminary data.</text>
</comment>
<evidence type="ECO:0000313" key="2">
    <source>
        <dbReference type="EMBL" id="GAA1794572.1"/>
    </source>
</evidence>
<proteinExistence type="predicted"/>